<dbReference type="EMBL" id="JBHUIK010000002">
    <property type="protein sequence ID" value="MFD2214622.1"/>
    <property type="molecule type" value="Genomic_DNA"/>
</dbReference>
<keyword evidence="4" id="KW-0597">Phosphoprotein</keyword>
<dbReference type="Gene3D" id="1.10.287.130">
    <property type="match status" value="1"/>
</dbReference>
<evidence type="ECO:0000256" key="7">
    <source>
        <dbReference type="ARBA" id="ARBA00022777"/>
    </source>
</evidence>
<protein>
    <recommendedName>
        <fullName evidence="3">histidine kinase</fullName>
        <ecNumber evidence="3">2.7.13.3</ecNumber>
    </recommendedName>
</protein>
<name>A0ABW5BX37_9BACI</name>
<keyword evidence="7 13" id="KW-0418">Kinase</keyword>
<dbReference type="SMART" id="SM00388">
    <property type="entry name" value="HisKA"/>
    <property type="match status" value="1"/>
</dbReference>
<feature type="transmembrane region" description="Helical" evidence="11">
    <location>
        <begin position="102"/>
        <end position="120"/>
    </location>
</feature>
<dbReference type="GO" id="GO:0016301">
    <property type="term" value="F:kinase activity"/>
    <property type="evidence" value="ECO:0007669"/>
    <property type="project" value="UniProtKB-KW"/>
</dbReference>
<feature type="transmembrane region" description="Helical" evidence="11">
    <location>
        <begin position="14"/>
        <end position="31"/>
    </location>
</feature>
<keyword evidence="9" id="KW-0902">Two-component regulatory system</keyword>
<keyword evidence="11" id="KW-0472">Membrane</keyword>
<dbReference type="InterPro" id="IPR036890">
    <property type="entry name" value="HATPase_C_sf"/>
</dbReference>
<dbReference type="Proteomes" id="UP001597318">
    <property type="component" value="Unassembled WGS sequence"/>
</dbReference>
<evidence type="ECO:0000256" key="6">
    <source>
        <dbReference type="ARBA" id="ARBA00022741"/>
    </source>
</evidence>
<dbReference type="SMART" id="SM00387">
    <property type="entry name" value="HATPase_c"/>
    <property type="match status" value="1"/>
</dbReference>
<dbReference type="PANTHER" id="PTHR45453">
    <property type="entry name" value="PHOSPHATE REGULON SENSOR PROTEIN PHOR"/>
    <property type="match status" value="1"/>
</dbReference>
<reference evidence="14" key="1">
    <citation type="journal article" date="2019" name="Int. J. Syst. Evol. Microbiol.">
        <title>The Global Catalogue of Microorganisms (GCM) 10K type strain sequencing project: providing services to taxonomists for standard genome sequencing and annotation.</title>
        <authorList>
            <consortium name="The Broad Institute Genomics Platform"/>
            <consortium name="The Broad Institute Genome Sequencing Center for Infectious Disease"/>
            <person name="Wu L."/>
            <person name="Ma J."/>
        </authorList>
    </citation>
    <scope>NUCLEOTIDE SEQUENCE [LARGE SCALE GENOMIC DNA]</scope>
    <source>
        <strain evidence="14">CGMCC 1.15474</strain>
    </source>
</reference>
<evidence type="ECO:0000256" key="5">
    <source>
        <dbReference type="ARBA" id="ARBA00022679"/>
    </source>
</evidence>
<keyword evidence="14" id="KW-1185">Reference proteome</keyword>
<dbReference type="InterPro" id="IPR004358">
    <property type="entry name" value="Sig_transdc_His_kin-like_C"/>
</dbReference>
<keyword evidence="10" id="KW-0175">Coiled coil</keyword>
<comment type="caution">
    <text evidence="13">The sequence shown here is derived from an EMBL/GenBank/DDBJ whole genome shotgun (WGS) entry which is preliminary data.</text>
</comment>
<dbReference type="RefSeq" id="WP_247343322.1">
    <property type="nucleotide sequence ID" value="NZ_CP095550.1"/>
</dbReference>
<feature type="coiled-coil region" evidence="10">
    <location>
        <begin position="146"/>
        <end position="180"/>
    </location>
</feature>
<dbReference type="Pfam" id="PF02518">
    <property type="entry name" value="HATPase_c"/>
    <property type="match status" value="1"/>
</dbReference>
<dbReference type="PANTHER" id="PTHR45453:SF1">
    <property type="entry name" value="PHOSPHATE REGULON SENSOR PROTEIN PHOR"/>
    <property type="match status" value="1"/>
</dbReference>
<feature type="transmembrane region" description="Helical" evidence="11">
    <location>
        <begin position="126"/>
        <end position="146"/>
    </location>
</feature>
<evidence type="ECO:0000256" key="11">
    <source>
        <dbReference type="SAM" id="Phobius"/>
    </source>
</evidence>
<evidence type="ECO:0000256" key="2">
    <source>
        <dbReference type="ARBA" id="ARBA00004370"/>
    </source>
</evidence>
<keyword evidence="6" id="KW-0547">Nucleotide-binding</keyword>
<evidence type="ECO:0000256" key="8">
    <source>
        <dbReference type="ARBA" id="ARBA00022840"/>
    </source>
</evidence>
<dbReference type="PRINTS" id="PR00344">
    <property type="entry name" value="BCTRLSENSOR"/>
</dbReference>
<accession>A0ABW5BX37</accession>
<dbReference type="SUPFAM" id="SSF47384">
    <property type="entry name" value="Homodimeric domain of signal transducing histidine kinase"/>
    <property type="match status" value="1"/>
</dbReference>
<gene>
    <name evidence="13" type="ORF">ACFSKK_13095</name>
</gene>
<dbReference type="EC" id="2.7.13.3" evidence="3"/>
<organism evidence="13 14">
    <name type="scientific">Metabacillus endolithicus</name>
    <dbReference type="NCBI Taxonomy" id="1535204"/>
    <lineage>
        <taxon>Bacteria</taxon>
        <taxon>Bacillati</taxon>
        <taxon>Bacillota</taxon>
        <taxon>Bacilli</taxon>
        <taxon>Bacillales</taxon>
        <taxon>Bacillaceae</taxon>
        <taxon>Metabacillus</taxon>
    </lineage>
</organism>
<evidence type="ECO:0000259" key="12">
    <source>
        <dbReference type="PROSITE" id="PS50109"/>
    </source>
</evidence>
<dbReference type="InterPro" id="IPR036097">
    <property type="entry name" value="HisK_dim/P_sf"/>
</dbReference>
<proteinExistence type="predicted"/>
<dbReference type="PROSITE" id="PS50109">
    <property type="entry name" value="HIS_KIN"/>
    <property type="match status" value="1"/>
</dbReference>
<evidence type="ECO:0000256" key="3">
    <source>
        <dbReference type="ARBA" id="ARBA00012438"/>
    </source>
</evidence>
<dbReference type="InterPro" id="IPR003661">
    <property type="entry name" value="HisK_dim/P_dom"/>
</dbReference>
<evidence type="ECO:0000256" key="1">
    <source>
        <dbReference type="ARBA" id="ARBA00000085"/>
    </source>
</evidence>
<keyword evidence="11" id="KW-0812">Transmembrane</keyword>
<dbReference type="InterPro" id="IPR005467">
    <property type="entry name" value="His_kinase_dom"/>
</dbReference>
<keyword evidence="11" id="KW-1133">Transmembrane helix</keyword>
<evidence type="ECO:0000313" key="14">
    <source>
        <dbReference type="Proteomes" id="UP001597318"/>
    </source>
</evidence>
<dbReference type="SUPFAM" id="SSF55874">
    <property type="entry name" value="ATPase domain of HSP90 chaperone/DNA topoisomerase II/histidine kinase"/>
    <property type="match status" value="1"/>
</dbReference>
<sequence>MNLSFKLFPKEEGFLPYIYLANMCIPFYFLLQEPSNKQYPGLLLMLAFMIIYRQIFWSEKLVKYLLTSEIIITLIFAYFYNPMYLYIIFVFVYLFVRLPLKWMYVLCGLFTLSSIHLIYQEIFPDQLHLLLSFLPMLFGGGILPFIMRASLKYQELNEDLKRLIGEKEQLEESKKRMLADLSHDLKTPMTTIQGYSKALYEEFVEDEEQKKRYLKYIHDKSVRVTTLIDELFMFSKLETPDSQLNKEKKDLCEFYREVIVEYYQLFSEKKMELNIDIPTTKLIYEFDSKLLYRAISNLLENAAKYNPEQTTVFISLTKRANCIALEIGDDGTGIKDDLTNTLFDPFVRGDKSRKNDGGSGLGLAITKKIIEKHEGKIILDTKPVRGKTNFIIELPVKEV</sequence>
<dbReference type="InterPro" id="IPR050351">
    <property type="entry name" value="BphY/WalK/GraS-like"/>
</dbReference>
<feature type="transmembrane region" description="Helical" evidence="11">
    <location>
        <begin position="70"/>
        <end position="95"/>
    </location>
</feature>
<dbReference type="Pfam" id="PF23540">
    <property type="entry name" value="DesK_N"/>
    <property type="match status" value="1"/>
</dbReference>
<evidence type="ECO:0000256" key="4">
    <source>
        <dbReference type="ARBA" id="ARBA00022553"/>
    </source>
</evidence>
<feature type="domain" description="Histidine kinase" evidence="12">
    <location>
        <begin position="180"/>
        <end position="398"/>
    </location>
</feature>
<keyword evidence="5" id="KW-0808">Transferase</keyword>
<evidence type="ECO:0000313" key="13">
    <source>
        <dbReference type="EMBL" id="MFD2214622.1"/>
    </source>
</evidence>
<comment type="catalytic activity">
    <reaction evidence="1">
        <text>ATP + protein L-histidine = ADP + protein N-phospho-L-histidine.</text>
        <dbReference type="EC" id="2.7.13.3"/>
    </reaction>
</comment>
<evidence type="ECO:0000256" key="9">
    <source>
        <dbReference type="ARBA" id="ARBA00023012"/>
    </source>
</evidence>
<keyword evidence="8" id="KW-0067">ATP-binding</keyword>
<dbReference type="CDD" id="cd00082">
    <property type="entry name" value="HisKA"/>
    <property type="match status" value="1"/>
</dbReference>
<evidence type="ECO:0000256" key="10">
    <source>
        <dbReference type="SAM" id="Coils"/>
    </source>
</evidence>
<dbReference type="Gene3D" id="3.30.565.10">
    <property type="entry name" value="Histidine kinase-like ATPase, C-terminal domain"/>
    <property type="match status" value="1"/>
</dbReference>
<dbReference type="InterPro" id="IPR056374">
    <property type="entry name" value="DesK/YvfT_N"/>
</dbReference>
<comment type="subcellular location">
    <subcellularLocation>
        <location evidence="2">Membrane</location>
    </subcellularLocation>
</comment>
<dbReference type="Pfam" id="PF00512">
    <property type="entry name" value="HisKA"/>
    <property type="match status" value="1"/>
</dbReference>
<feature type="transmembrane region" description="Helical" evidence="11">
    <location>
        <begin position="38"/>
        <end position="58"/>
    </location>
</feature>
<dbReference type="InterPro" id="IPR003594">
    <property type="entry name" value="HATPase_dom"/>
</dbReference>